<feature type="domain" description="CNH" evidence="10">
    <location>
        <begin position="942"/>
        <end position="1211"/>
    </location>
</feature>
<evidence type="ECO:0000256" key="1">
    <source>
        <dbReference type="ARBA" id="ARBA00022553"/>
    </source>
</evidence>
<dbReference type="PANTHER" id="PTHR22988:SF71">
    <property type="entry name" value="CITRON RHO-INTERACTING KINASE"/>
    <property type="match status" value="1"/>
</dbReference>
<evidence type="ECO:0000259" key="10">
    <source>
        <dbReference type="PROSITE" id="PS50219"/>
    </source>
</evidence>
<comment type="catalytic activity">
    <reaction evidence="4">
        <text>L-threonyl-[protein] + ATP = O-phospho-L-threonyl-[protein] + ADP + H(+)</text>
        <dbReference type="Rhea" id="RHEA:46608"/>
        <dbReference type="Rhea" id="RHEA-COMP:11060"/>
        <dbReference type="Rhea" id="RHEA-COMP:11605"/>
        <dbReference type="ChEBI" id="CHEBI:15378"/>
        <dbReference type="ChEBI" id="CHEBI:30013"/>
        <dbReference type="ChEBI" id="CHEBI:30616"/>
        <dbReference type="ChEBI" id="CHEBI:61977"/>
        <dbReference type="ChEBI" id="CHEBI:456216"/>
        <dbReference type="EC" id="2.7.11.1"/>
    </reaction>
</comment>
<dbReference type="CTD" id="175043"/>
<evidence type="ECO:0000256" key="3">
    <source>
        <dbReference type="ARBA" id="ARBA00022833"/>
    </source>
</evidence>
<dbReference type="AlphaFoldDB" id="Q9XVH4"/>
<gene>
    <name evidence="11 13" type="primary">citk-1</name>
    <name evidence="11" type="ORF">CELE_W02B8.2</name>
    <name evidence="13" type="ORF">W02B8.2</name>
</gene>
<feature type="region of interest" description="Disordered" evidence="7">
    <location>
        <begin position="1"/>
        <end position="23"/>
    </location>
</feature>
<evidence type="ECO:0000259" key="8">
    <source>
        <dbReference type="PROSITE" id="PS50003"/>
    </source>
</evidence>
<evidence type="ECO:0000313" key="12">
    <source>
        <dbReference type="Proteomes" id="UP000001940"/>
    </source>
</evidence>
<dbReference type="Reactome" id="R-CEL-9013149">
    <property type="pathway name" value="RAC1 GTPase cycle"/>
</dbReference>
<dbReference type="SMR" id="Q9XVH4"/>
<keyword evidence="6" id="KW-0175">Coiled coil</keyword>
<feature type="coiled-coil region" evidence="6">
    <location>
        <begin position="265"/>
        <end position="313"/>
    </location>
</feature>
<dbReference type="RefSeq" id="NP_496914.1">
    <property type="nucleotide sequence ID" value="NM_064513.5"/>
</dbReference>
<comment type="catalytic activity">
    <reaction evidence="5">
        <text>L-seryl-[protein] + ATP = O-phospho-L-seryl-[protein] + ADP + H(+)</text>
        <dbReference type="Rhea" id="RHEA:17989"/>
        <dbReference type="Rhea" id="RHEA-COMP:9863"/>
        <dbReference type="Rhea" id="RHEA-COMP:11604"/>
        <dbReference type="ChEBI" id="CHEBI:15378"/>
        <dbReference type="ChEBI" id="CHEBI:29999"/>
        <dbReference type="ChEBI" id="CHEBI:30616"/>
        <dbReference type="ChEBI" id="CHEBI:83421"/>
        <dbReference type="ChEBI" id="CHEBI:456216"/>
        <dbReference type="EC" id="2.7.11.1"/>
    </reaction>
</comment>
<accession>Q9XVH4</accession>
<evidence type="ECO:0000313" key="11">
    <source>
        <dbReference type="EMBL" id="CAB03458.1"/>
    </source>
</evidence>
<dbReference type="GO" id="GO:0032956">
    <property type="term" value="P:regulation of actin cytoskeleton organization"/>
    <property type="evidence" value="ECO:0000318"/>
    <property type="project" value="GO_Central"/>
</dbReference>
<feature type="region of interest" description="Disordered" evidence="7">
    <location>
        <begin position="519"/>
        <end position="540"/>
    </location>
</feature>
<feature type="coiled-coil region" evidence="6">
    <location>
        <begin position="670"/>
        <end position="700"/>
    </location>
</feature>
<feature type="coiled-coil region" evidence="6">
    <location>
        <begin position="471"/>
        <end position="505"/>
    </location>
</feature>
<keyword evidence="3" id="KW-0862">Zinc</keyword>
<keyword evidence="2" id="KW-0479">Metal-binding</keyword>
<dbReference type="InterPro" id="IPR001849">
    <property type="entry name" value="PH_domain"/>
</dbReference>
<dbReference type="CDD" id="cd20814">
    <property type="entry name" value="CRIK"/>
    <property type="match status" value="1"/>
</dbReference>
<dbReference type="SUPFAM" id="SSF57889">
    <property type="entry name" value="Cysteine-rich domain"/>
    <property type="match status" value="1"/>
</dbReference>
<dbReference type="EMBL" id="BX284602">
    <property type="protein sequence ID" value="CAB03458.1"/>
    <property type="molecule type" value="Genomic_DNA"/>
</dbReference>
<dbReference type="GO" id="GO:0004674">
    <property type="term" value="F:protein serine/threonine kinase activity"/>
    <property type="evidence" value="ECO:0000318"/>
    <property type="project" value="GO_Central"/>
</dbReference>
<dbReference type="STRING" id="6239.W02B8.2.1"/>
<dbReference type="PaxDb" id="6239-W02B8.2"/>
<evidence type="ECO:0000256" key="5">
    <source>
        <dbReference type="ARBA" id="ARBA00048679"/>
    </source>
</evidence>
<dbReference type="SMART" id="SM00233">
    <property type="entry name" value="PH"/>
    <property type="match status" value="1"/>
</dbReference>
<evidence type="ECO:0007829" key="14">
    <source>
        <dbReference type="PeptideAtlas" id="Q9XVH4"/>
    </source>
</evidence>
<evidence type="ECO:0000313" key="13">
    <source>
        <dbReference type="WormBase" id="W02B8.2"/>
    </source>
</evidence>
<dbReference type="Proteomes" id="UP000001940">
    <property type="component" value="Chromosome II"/>
</dbReference>
<feature type="coiled-coil region" evidence="6">
    <location>
        <begin position="339"/>
        <end position="432"/>
    </location>
</feature>
<dbReference type="KEGG" id="cel:CELE_W02B8.2"/>
<dbReference type="InterPro" id="IPR002219">
    <property type="entry name" value="PKC_DAG/PE"/>
</dbReference>
<dbReference type="FunCoup" id="Q9XVH4">
    <property type="interactions" value="84"/>
</dbReference>
<protein>
    <submittedName>
        <fullName evidence="11">Phorbol-ester/DAG-type domain-containing protein</fullName>
    </submittedName>
</protein>
<name>Q9XVH4_CAEEL</name>
<dbReference type="OrthoDB" id="5919042at2759"/>
<reference evidence="11 12" key="1">
    <citation type="journal article" date="1998" name="Science">
        <title>Genome sequence of the nematode C. elegans: a platform for investigating biology.</title>
        <authorList>
            <consortium name="The C. elegans sequencing consortium"/>
            <person name="Sulson J.E."/>
            <person name="Waterston R."/>
        </authorList>
    </citation>
    <scope>NUCLEOTIDE SEQUENCE [LARGE SCALE GENOMIC DNA]</scope>
    <source>
        <strain evidence="11 12">Bristol N2</strain>
    </source>
</reference>
<evidence type="ECO:0000256" key="7">
    <source>
        <dbReference type="SAM" id="MobiDB-lite"/>
    </source>
</evidence>
<dbReference type="SUPFAM" id="SSF50729">
    <property type="entry name" value="PH domain-like"/>
    <property type="match status" value="1"/>
</dbReference>
<dbReference type="GO" id="GO:0031032">
    <property type="term" value="P:actomyosin structure organization"/>
    <property type="evidence" value="ECO:0000318"/>
    <property type="project" value="GO_Central"/>
</dbReference>
<feature type="domain" description="PH" evidence="8">
    <location>
        <begin position="810"/>
        <end position="916"/>
    </location>
</feature>
<feature type="coiled-coil region" evidence="6">
    <location>
        <begin position="36"/>
        <end position="63"/>
    </location>
</feature>
<evidence type="ECO:0000256" key="2">
    <source>
        <dbReference type="ARBA" id="ARBA00022723"/>
    </source>
</evidence>
<dbReference type="OMA" id="SICHESQ"/>
<dbReference type="AGR" id="WB:WBGene00012198"/>
<feature type="coiled-coil region" evidence="6">
    <location>
        <begin position="94"/>
        <end position="216"/>
    </location>
</feature>
<dbReference type="eggNOG" id="KOG0976">
    <property type="taxonomic scope" value="Eukaryota"/>
</dbReference>
<dbReference type="InterPro" id="IPR050839">
    <property type="entry name" value="Rho-assoc_Ser/Thr_Kinase"/>
</dbReference>
<keyword evidence="12" id="KW-1185">Reference proteome</keyword>
<dbReference type="InterPro" id="IPR046349">
    <property type="entry name" value="C1-like_sf"/>
</dbReference>
<dbReference type="SMART" id="SM00036">
    <property type="entry name" value="CNH"/>
    <property type="match status" value="1"/>
</dbReference>
<evidence type="ECO:0000256" key="6">
    <source>
        <dbReference type="SAM" id="Coils"/>
    </source>
</evidence>
<sequence>MNESIYTTPQSSKTPKSKSARYSSPYQVIDLNNESQEDLKTRLLEAENIIQDLRSERDALHESLVDKAGLNESVIIERSNKVSTQETRIYRRDVTLLEDDLKQKESQIRILQNRCLRLETEKQKMQDTISGYQEDLKENEIRIENLNSRLHKLEDELSAKTHEIFSIGEELKNKTMKLNEKNSQFQTKLAEISSENRNLERKVQKFREELIVKDQRSLEVHQDQENTQKVLKEVKQLSDRLDYLTPKRKDVSRIKERDDFLQFSAKIIEETMSELKLKNARLERELSEKEELVKVTKEELQELQKTVTQAMGDSEQATKYLHAENMKLTRQKADIRCDLLEARRNLKGFDEKREELEKQRDEALEDVRRITELKKNVEIELRSLKLLAEEREEQIDELKSRVAGYEVLRRDHEAVKNELAKAEEKLNKMGAHLVMADKQSSHFKTLKETAEGSRRRAIEQCNEMVARIRGLEASLENQRKVEQELEMVKAENVRQAKKIEFMKEEIQETHLDYREELSKLAKGGGSHEADSQRDSELRSAKKTIQEVKADNKKLQQILEEVRQNQSKVLEENVKLRKGMAEAIEKIEEFKRNWHSSREAGERLQLEAKENEEKVLKVEEELQEKRLEVLEKEELVNYLQSQINTKQTKQPKLSRRSTLMSTISEVDTSTYVREVEEVRALEEQREELQAYLAEKRKMADLQKSRSTANTTTLITSTTATEVSKSACELSYPPATMRHDIPHKWLEFRHYSVLSMKCSLCFVGITFFTKANKCSHCDVRVHASCAPRVNNTCGIPAQCATYYQDAQAVGGIGRMNGWLRVYRDDLPESTWTSLWAMMDSNHVKFYRDAGADNLENPYFTIDLNKEQWILRTGQEVAIPGDVMRNVLTIKLQTRSVHIVAPTPKSAERWAACLQNAQTRRMMKNSKPSSIAEYSCLLTLSLPNNLKIFKAHTIEDWILFATQTGLFFTSISQPRNPTRIAGPSSVTSLEVMSEINCVAMITNSNRQLALIPLDSLTLAMQSTHPSIRAEVLPEFGHVHTIRYHQQDGQRFLLVSDDTQLHIRKYNSTRDVFAHFAKLVVPEPVSFIESTPAGFIFASDTFYYVPLDHQSPSDVSARKLMPPRRSDYPVSAHAITANEILLAYQNHGIFVNLYGEQSRNQIIEWEKMPIEFAYTSPLLYIVHDDSIEIVQISKSSKETVLAEREVIACVNAHIVQSDGVLISVSSKDITEVHRFSATCRGTGTKRRGISPFNTLKRSKN</sequence>
<dbReference type="Reactome" id="R-CEL-9013406">
    <property type="pathway name" value="RHOQ GTPase cycle"/>
</dbReference>
<dbReference type="PhylomeDB" id="Q9XVH4"/>
<dbReference type="InterPro" id="IPR011993">
    <property type="entry name" value="PH-like_dom_sf"/>
</dbReference>
<dbReference type="GO" id="GO:0005737">
    <property type="term" value="C:cytoplasm"/>
    <property type="evidence" value="ECO:0000318"/>
    <property type="project" value="GO_Central"/>
</dbReference>
<dbReference type="PIR" id="T26101">
    <property type="entry name" value="T26101"/>
</dbReference>
<dbReference type="HOGENOM" id="CLU_262238_0_0_1"/>
<dbReference type="PANTHER" id="PTHR22988">
    <property type="entry name" value="MYOTONIC DYSTROPHY S/T KINASE-RELATED"/>
    <property type="match status" value="1"/>
</dbReference>
<organism evidence="11 12">
    <name type="scientific">Caenorhabditis elegans</name>
    <dbReference type="NCBI Taxonomy" id="6239"/>
    <lineage>
        <taxon>Eukaryota</taxon>
        <taxon>Metazoa</taxon>
        <taxon>Ecdysozoa</taxon>
        <taxon>Nematoda</taxon>
        <taxon>Chromadorea</taxon>
        <taxon>Rhabditida</taxon>
        <taxon>Rhabditina</taxon>
        <taxon>Rhabditomorpha</taxon>
        <taxon>Rhabditoidea</taxon>
        <taxon>Rhabditidae</taxon>
        <taxon>Peloderinae</taxon>
        <taxon>Caenorhabditis</taxon>
    </lineage>
</organism>
<dbReference type="PROSITE" id="PS50219">
    <property type="entry name" value="CNH"/>
    <property type="match status" value="1"/>
</dbReference>
<dbReference type="Bgee" id="WBGene00012198">
    <property type="expression patterns" value="Expressed in embryo and 4 other cell types or tissues"/>
</dbReference>
<dbReference type="GO" id="GO:0005856">
    <property type="term" value="C:cytoskeleton"/>
    <property type="evidence" value="ECO:0000318"/>
    <property type="project" value="GO_Central"/>
</dbReference>
<dbReference type="SMART" id="SM00109">
    <property type="entry name" value="C1"/>
    <property type="match status" value="1"/>
</dbReference>
<evidence type="ECO:0000256" key="4">
    <source>
        <dbReference type="ARBA" id="ARBA00047899"/>
    </source>
</evidence>
<proteinExistence type="evidence at protein level"/>
<keyword evidence="1" id="KW-0597">Phosphoprotein</keyword>
<dbReference type="PROSITE" id="PS50003">
    <property type="entry name" value="PH_DOMAIN"/>
    <property type="match status" value="1"/>
</dbReference>
<dbReference type="InParanoid" id="Q9XVH4"/>
<dbReference type="Pfam" id="PF00780">
    <property type="entry name" value="CNH"/>
    <property type="match status" value="1"/>
</dbReference>
<dbReference type="GO" id="GO:0046872">
    <property type="term" value="F:metal ion binding"/>
    <property type="evidence" value="ECO:0007669"/>
    <property type="project" value="UniProtKB-KW"/>
</dbReference>
<dbReference type="UCSC" id="W02B8.2">
    <property type="organism name" value="c. elegans"/>
</dbReference>
<dbReference type="WormBase" id="W02B8.2">
    <property type="protein sequence ID" value="CE20131"/>
    <property type="gene ID" value="WBGene00012198"/>
    <property type="gene designation" value="citk-1"/>
</dbReference>
<keyword evidence="14" id="KW-1267">Proteomics identification</keyword>
<dbReference type="InterPro" id="IPR001180">
    <property type="entry name" value="CNH_dom"/>
</dbReference>
<dbReference type="PROSITE" id="PS50081">
    <property type="entry name" value="ZF_DAG_PE_2"/>
    <property type="match status" value="1"/>
</dbReference>
<dbReference type="GeneID" id="175043"/>
<feature type="domain" description="Phorbol-ester/DAG-type" evidence="9">
    <location>
        <begin position="740"/>
        <end position="791"/>
    </location>
</feature>
<dbReference type="Gene3D" id="2.30.29.30">
    <property type="entry name" value="Pleckstrin-homology domain (PH domain)/Phosphotyrosine-binding domain (PTB)"/>
    <property type="match status" value="1"/>
</dbReference>
<evidence type="ECO:0000259" key="9">
    <source>
        <dbReference type="PROSITE" id="PS50081"/>
    </source>
</evidence>
<dbReference type="PeptideAtlas" id="Q9XVH4"/>